<name>A0A1G5ZRY3_9BACT</name>
<sequence length="66" mass="7553">MNAQRLRTLKSELQHSEITIKVFSVHLFSGSFMIRFLKNNPQSAVEIIVDKKLTDSTDFGQESPEN</sequence>
<dbReference type="AlphaFoldDB" id="A0A1G5ZRY3"/>
<keyword evidence="2" id="KW-1185">Reference proteome</keyword>
<dbReference type="EMBL" id="FMXE01000064">
    <property type="protein sequence ID" value="SDA97350.1"/>
    <property type="molecule type" value="Genomic_DNA"/>
</dbReference>
<organism evidence="1 2">
    <name type="scientific">Algoriphagus alkaliphilus</name>
    <dbReference type="NCBI Taxonomy" id="279824"/>
    <lineage>
        <taxon>Bacteria</taxon>
        <taxon>Pseudomonadati</taxon>
        <taxon>Bacteroidota</taxon>
        <taxon>Cytophagia</taxon>
        <taxon>Cytophagales</taxon>
        <taxon>Cyclobacteriaceae</taxon>
        <taxon>Algoriphagus</taxon>
    </lineage>
</organism>
<proteinExistence type="predicted"/>
<protein>
    <submittedName>
        <fullName evidence="1">Uncharacterized protein</fullName>
    </submittedName>
</protein>
<evidence type="ECO:0000313" key="2">
    <source>
        <dbReference type="Proteomes" id="UP000198756"/>
    </source>
</evidence>
<evidence type="ECO:0000313" key="1">
    <source>
        <dbReference type="EMBL" id="SDA97350.1"/>
    </source>
</evidence>
<reference evidence="2" key="1">
    <citation type="submission" date="2016-10" db="EMBL/GenBank/DDBJ databases">
        <authorList>
            <person name="Varghese N."/>
            <person name="Submissions S."/>
        </authorList>
    </citation>
    <scope>NUCLEOTIDE SEQUENCE [LARGE SCALE GENOMIC DNA]</scope>
    <source>
        <strain evidence="2">DSM 22703</strain>
    </source>
</reference>
<accession>A0A1G5ZRY3</accession>
<gene>
    <name evidence="1" type="ORF">SAMN03080617_04361</name>
</gene>
<dbReference type="Proteomes" id="UP000198756">
    <property type="component" value="Unassembled WGS sequence"/>
</dbReference>